<dbReference type="PANTHER" id="PTHR11909">
    <property type="entry name" value="CASEIN KINASE-RELATED"/>
    <property type="match status" value="1"/>
</dbReference>
<evidence type="ECO:0000313" key="1">
    <source>
        <dbReference type="EMBL" id="KAJ3488411.1"/>
    </source>
</evidence>
<dbReference type="Gene3D" id="3.30.200.20">
    <property type="entry name" value="Phosphorylase Kinase, domain 1"/>
    <property type="match status" value="1"/>
</dbReference>
<proteinExistence type="predicted"/>
<keyword evidence="2" id="KW-1185">Reference proteome</keyword>
<dbReference type="EMBL" id="JANAWD010000067">
    <property type="protein sequence ID" value="KAJ3488411.1"/>
    <property type="molecule type" value="Genomic_DNA"/>
</dbReference>
<dbReference type="InterPro" id="IPR050235">
    <property type="entry name" value="CK1_Ser-Thr_kinase"/>
</dbReference>
<dbReference type="Gene3D" id="1.10.510.10">
    <property type="entry name" value="Transferase(Phosphotransferase) domain 1"/>
    <property type="match status" value="1"/>
</dbReference>
<dbReference type="Proteomes" id="UP001212997">
    <property type="component" value="Unassembled WGS sequence"/>
</dbReference>
<protein>
    <recommendedName>
        <fullName evidence="3">Protein kinase domain-containing protein</fullName>
    </recommendedName>
</protein>
<evidence type="ECO:0000313" key="2">
    <source>
        <dbReference type="Proteomes" id="UP001212997"/>
    </source>
</evidence>
<name>A0AAD5V9F9_9APHY</name>
<comment type="caution">
    <text evidence="1">The sequence shown here is derived from an EMBL/GenBank/DDBJ whole genome shotgun (WGS) entry which is preliminary data.</text>
</comment>
<sequence length="505" mass="56748">MDTFRIIIDSCTGPPHRPCQYPSRSRTTYTPYIDLENSASLAHRNVNLKRYPQKVANWWLSECLGSGYSGAIFKAQNVHTGQVVALKLQDINHECPTNRYERGFYPTLQGGVGMPTLWASGVEGRYDYLAIDLLGASLDSLYRKSGKNVMDLRIPSRRDDLEAVALMLIHLLTPGGLPWTRNGVPKTDIAHERLKREKKNTCPNDLCRGLPPEFEEFLRYCRRLKFDECPDYQFWISEFRSVLLEHGFPDSDAFVWPPPPAQTSVHVSRHARPSLGQAVSDCEQVLRDLARLDLRDRQVLGTRNTNEGPVNLLQQIAQKKQQKPAPLKRQATNPEDEVIQISSDDENEPTKAPAVLRLPKATHLVKLTKSLPDATTNLALSKSVREFIEVLQSNRSRTLTKEGFGFLEALNRQLADPDVFLVPMRTSRSKGSPSEEASREVDARRAKMDKLFGLQRDVNKASSNAVLAQLVSDFGAVIDKSSGRTLTKDAFGFLESLAARLRALQ</sequence>
<evidence type="ECO:0008006" key="3">
    <source>
        <dbReference type="Google" id="ProtNLM"/>
    </source>
</evidence>
<gene>
    <name evidence="1" type="ORF">NLI96_g2860</name>
</gene>
<reference evidence="1" key="1">
    <citation type="submission" date="2022-07" db="EMBL/GenBank/DDBJ databases">
        <title>Genome Sequence of Physisporinus lineatus.</title>
        <authorList>
            <person name="Buettner E."/>
        </authorList>
    </citation>
    <scope>NUCLEOTIDE SEQUENCE</scope>
    <source>
        <strain evidence="1">VT162</strain>
    </source>
</reference>
<dbReference type="InterPro" id="IPR011009">
    <property type="entry name" value="Kinase-like_dom_sf"/>
</dbReference>
<organism evidence="1 2">
    <name type="scientific">Meripilus lineatus</name>
    <dbReference type="NCBI Taxonomy" id="2056292"/>
    <lineage>
        <taxon>Eukaryota</taxon>
        <taxon>Fungi</taxon>
        <taxon>Dikarya</taxon>
        <taxon>Basidiomycota</taxon>
        <taxon>Agaricomycotina</taxon>
        <taxon>Agaricomycetes</taxon>
        <taxon>Polyporales</taxon>
        <taxon>Meripilaceae</taxon>
        <taxon>Meripilus</taxon>
    </lineage>
</organism>
<dbReference type="AlphaFoldDB" id="A0AAD5V9F9"/>
<dbReference type="SUPFAM" id="SSF56112">
    <property type="entry name" value="Protein kinase-like (PK-like)"/>
    <property type="match status" value="1"/>
</dbReference>
<accession>A0AAD5V9F9</accession>